<dbReference type="FunFam" id="1.20.1560.10:FF:000040">
    <property type="entry name" value="Multidrug ABC transporter ATP-binding protein"/>
    <property type="match status" value="1"/>
</dbReference>
<feature type="transmembrane region" description="Helical" evidence="9">
    <location>
        <begin position="53"/>
        <end position="78"/>
    </location>
</feature>
<dbReference type="SUPFAM" id="SSF90123">
    <property type="entry name" value="ABC transporter transmembrane region"/>
    <property type="match status" value="1"/>
</dbReference>
<organism evidence="12 13">
    <name type="scientific">Branchiibius hedensis</name>
    <dbReference type="NCBI Taxonomy" id="672460"/>
    <lineage>
        <taxon>Bacteria</taxon>
        <taxon>Bacillati</taxon>
        <taxon>Actinomycetota</taxon>
        <taxon>Actinomycetes</taxon>
        <taxon>Micrococcales</taxon>
        <taxon>Dermacoccaceae</taxon>
        <taxon>Branchiibius</taxon>
    </lineage>
</organism>
<keyword evidence="6 12" id="KW-0067">ATP-binding</keyword>
<evidence type="ECO:0000313" key="13">
    <source>
        <dbReference type="Proteomes" id="UP000250028"/>
    </source>
</evidence>
<name>A0A2Y9A1R5_9MICO</name>
<feature type="transmembrane region" description="Helical" evidence="9">
    <location>
        <begin position="280"/>
        <end position="298"/>
    </location>
</feature>
<dbReference type="OrthoDB" id="9806127at2"/>
<dbReference type="GO" id="GO:0005524">
    <property type="term" value="F:ATP binding"/>
    <property type="evidence" value="ECO:0007669"/>
    <property type="project" value="UniProtKB-KW"/>
</dbReference>
<evidence type="ECO:0000256" key="3">
    <source>
        <dbReference type="ARBA" id="ARBA00022475"/>
    </source>
</evidence>
<feature type="transmembrane region" description="Helical" evidence="9">
    <location>
        <begin position="157"/>
        <end position="176"/>
    </location>
</feature>
<reference evidence="13" key="1">
    <citation type="submission" date="2016-10" db="EMBL/GenBank/DDBJ databases">
        <authorList>
            <person name="Varghese N."/>
            <person name="Submissions S."/>
        </authorList>
    </citation>
    <scope>NUCLEOTIDE SEQUENCE [LARGE SCALE GENOMIC DNA]</scope>
    <source>
        <strain evidence="13">DSM 22951</strain>
    </source>
</reference>
<feature type="transmembrane region" description="Helical" evidence="9">
    <location>
        <begin position="127"/>
        <end position="151"/>
    </location>
</feature>
<dbReference type="Gene3D" id="3.40.50.300">
    <property type="entry name" value="P-loop containing nucleotide triphosphate hydrolases"/>
    <property type="match status" value="1"/>
</dbReference>
<accession>A0A2Y9A1R5</accession>
<dbReference type="CDD" id="cd18548">
    <property type="entry name" value="ABC_6TM_Tm287_like"/>
    <property type="match status" value="1"/>
</dbReference>
<feature type="transmembrane region" description="Helical" evidence="9">
    <location>
        <begin position="241"/>
        <end position="260"/>
    </location>
</feature>
<dbReference type="Gene3D" id="1.20.1560.10">
    <property type="entry name" value="ABC transporter type 1, transmembrane domain"/>
    <property type="match status" value="1"/>
</dbReference>
<dbReference type="InterPro" id="IPR027417">
    <property type="entry name" value="P-loop_NTPase"/>
</dbReference>
<keyword evidence="2" id="KW-0813">Transport</keyword>
<dbReference type="GO" id="GO:0016887">
    <property type="term" value="F:ATP hydrolysis activity"/>
    <property type="evidence" value="ECO:0007669"/>
    <property type="project" value="InterPro"/>
</dbReference>
<dbReference type="Proteomes" id="UP000250028">
    <property type="component" value="Unassembled WGS sequence"/>
</dbReference>
<keyword evidence="7 9" id="KW-1133">Transmembrane helix</keyword>
<evidence type="ECO:0000256" key="4">
    <source>
        <dbReference type="ARBA" id="ARBA00022692"/>
    </source>
</evidence>
<dbReference type="InterPro" id="IPR017871">
    <property type="entry name" value="ABC_transporter-like_CS"/>
</dbReference>
<keyword evidence="8 9" id="KW-0472">Membrane</keyword>
<keyword evidence="4 9" id="KW-0812">Transmembrane</keyword>
<dbReference type="PANTHER" id="PTHR43394">
    <property type="entry name" value="ATP-DEPENDENT PERMEASE MDL1, MITOCHONDRIAL"/>
    <property type="match status" value="1"/>
</dbReference>
<protein>
    <submittedName>
        <fullName evidence="12">ATP-binding cassette, subfamily B</fullName>
    </submittedName>
</protein>
<feature type="transmembrane region" description="Helical" evidence="9">
    <location>
        <begin position="12"/>
        <end position="33"/>
    </location>
</feature>
<dbReference type="SMART" id="SM00382">
    <property type="entry name" value="AAA"/>
    <property type="match status" value="1"/>
</dbReference>
<proteinExistence type="predicted"/>
<evidence type="ECO:0000256" key="1">
    <source>
        <dbReference type="ARBA" id="ARBA00004651"/>
    </source>
</evidence>
<evidence type="ECO:0000256" key="5">
    <source>
        <dbReference type="ARBA" id="ARBA00022741"/>
    </source>
</evidence>
<evidence type="ECO:0000256" key="2">
    <source>
        <dbReference type="ARBA" id="ARBA00022448"/>
    </source>
</evidence>
<evidence type="ECO:0000256" key="7">
    <source>
        <dbReference type="ARBA" id="ARBA00022989"/>
    </source>
</evidence>
<evidence type="ECO:0000256" key="6">
    <source>
        <dbReference type="ARBA" id="ARBA00022840"/>
    </source>
</evidence>
<dbReference type="SUPFAM" id="SSF52540">
    <property type="entry name" value="P-loop containing nucleoside triphosphate hydrolases"/>
    <property type="match status" value="1"/>
</dbReference>
<dbReference type="InterPro" id="IPR036640">
    <property type="entry name" value="ABC1_TM_sf"/>
</dbReference>
<dbReference type="AlphaFoldDB" id="A0A2Y9A1R5"/>
<evidence type="ECO:0000259" key="10">
    <source>
        <dbReference type="PROSITE" id="PS50893"/>
    </source>
</evidence>
<dbReference type="FunFam" id="3.40.50.300:FF:000854">
    <property type="entry name" value="Multidrug ABC transporter ATP-binding protein"/>
    <property type="match status" value="1"/>
</dbReference>
<evidence type="ECO:0000259" key="11">
    <source>
        <dbReference type="PROSITE" id="PS50929"/>
    </source>
</evidence>
<dbReference type="PROSITE" id="PS50929">
    <property type="entry name" value="ABC_TM1F"/>
    <property type="match status" value="1"/>
</dbReference>
<keyword evidence="3" id="KW-1003">Cell membrane</keyword>
<evidence type="ECO:0000256" key="8">
    <source>
        <dbReference type="ARBA" id="ARBA00023136"/>
    </source>
</evidence>
<dbReference type="EMBL" id="UESZ01000001">
    <property type="protein sequence ID" value="SSA36147.1"/>
    <property type="molecule type" value="Genomic_DNA"/>
</dbReference>
<feature type="domain" description="ABC transmembrane type-1" evidence="11">
    <location>
        <begin position="18"/>
        <end position="300"/>
    </location>
</feature>
<dbReference type="Pfam" id="PF00005">
    <property type="entry name" value="ABC_tran"/>
    <property type="match status" value="1"/>
</dbReference>
<dbReference type="InterPro" id="IPR039421">
    <property type="entry name" value="Type_1_exporter"/>
</dbReference>
<gene>
    <name evidence="12" type="ORF">SAMN04489750_3528</name>
</gene>
<evidence type="ECO:0000313" key="12">
    <source>
        <dbReference type="EMBL" id="SSA36147.1"/>
    </source>
</evidence>
<feature type="domain" description="ABC transporter" evidence="10">
    <location>
        <begin position="334"/>
        <end position="569"/>
    </location>
</feature>
<sequence length="576" mass="62307">MLLRLIRDRLAPYQGYVAALILLQLISVAANLYLPTLNADIIDKGISRGDTGYITHTGMIMLAISVVQVFAAIGAAYIGARLAMSVGRDIRGGVFHAVGRFSAREVNTFGAPSLITRSTNDVQQVQMLVLMGATLMVSAPIMMVGGIIMSVRTDPGLSWLMALAVAVMGVAIALVVRKMVPGFRMVQSRLDTVNRILREHLTGVRVIRAFTREPFETDRFGVATDELTDSSIRVGRLMMSMFPIVFTIMNLSTVGVWWFGAHQVDAGDVEIGSLSAYMTYLIQILMAVMMATFMFMMIPRASVSADRITQVLDTEPSVVPPQHPVTPSRMLGTVELRDASMQYPGADAPVLQDISLTGRPGQTIAIMGSTGSGKSTLLSLIARLFDATDGAVLVDGVDVRDLEPTQLWGHIGIVPQKGYLFSGTVASNLRYGNPHATIEELWRALEIAQAADFVRKLDGGLEAPISQGGTNVSGGQRQRLCIARALVAQPRIYLFDDSFSALDLQTDRRLRNALKPVTRDATVFIVAQRVSTITDADQILVLEDGQAVGLGTHDELLAGCTPYREIVQSQLGVDAA</sequence>
<dbReference type="InterPro" id="IPR011527">
    <property type="entry name" value="ABC1_TM_dom"/>
</dbReference>
<keyword evidence="5" id="KW-0547">Nucleotide-binding</keyword>
<evidence type="ECO:0000256" key="9">
    <source>
        <dbReference type="SAM" id="Phobius"/>
    </source>
</evidence>
<dbReference type="PANTHER" id="PTHR43394:SF1">
    <property type="entry name" value="ATP-BINDING CASSETTE SUB-FAMILY B MEMBER 10, MITOCHONDRIAL"/>
    <property type="match status" value="1"/>
</dbReference>
<dbReference type="InterPro" id="IPR003439">
    <property type="entry name" value="ABC_transporter-like_ATP-bd"/>
</dbReference>
<dbReference type="RefSeq" id="WP_109687904.1">
    <property type="nucleotide sequence ID" value="NZ_QGDN01000001.1"/>
</dbReference>
<dbReference type="GO" id="GO:0005886">
    <property type="term" value="C:plasma membrane"/>
    <property type="evidence" value="ECO:0007669"/>
    <property type="project" value="UniProtKB-SubCell"/>
</dbReference>
<keyword evidence="13" id="KW-1185">Reference proteome</keyword>
<dbReference type="PROSITE" id="PS50893">
    <property type="entry name" value="ABC_TRANSPORTER_2"/>
    <property type="match status" value="1"/>
</dbReference>
<dbReference type="InterPro" id="IPR003593">
    <property type="entry name" value="AAA+_ATPase"/>
</dbReference>
<comment type="subcellular location">
    <subcellularLocation>
        <location evidence="1">Cell membrane</location>
        <topology evidence="1">Multi-pass membrane protein</topology>
    </subcellularLocation>
</comment>
<dbReference type="GO" id="GO:0015421">
    <property type="term" value="F:ABC-type oligopeptide transporter activity"/>
    <property type="evidence" value="ECO:0007669"/>
    <property type="project" value="TreeGrafter"/>
</dbReference>
<dbReference type="PROSITE" id="PS00211">
    <property type="entry name" value="ABC_TRANSPORTER_1"/>
    <property type="match status" value="1"/>
</dbReference>
<dbReference type="Pfam" id="PF00664">
    <property type="entry name" value="ABC_membrane"/>
    <property type="match status" value="1"/>
</dbReference>